<evidence type="ECO:0000313" key="2">
    <source>
        <dbReference type="Proteomes" id="UP001231649"/>
    </source>
</evidence>
<gene>
    <name evidence="1" type="ORF">PYW08_002712</name>
</gene>
<organism evidence="1 2">
    <name type="scientific">Mythimna loreyi</name>
    <dbReference type="NCBI Taxonomy" id="667449"/>
    <lineage>
        <taxon>Eukaryota</taxon>
        <taxon>Metazoa</taxon>
        <taxon>Ecdysozoa</taxon>
        <taxon>Arthropoda</taxon>
        <taxon>Hexapoda</taxon>
        <taxon>Insecta</taxon>
        <taxon>Pterygota</taxon>
        <taxon>Neoptera</taxon>
        <taxon>Endopterygota</taxon>
        <taxon>Lepidoptera</taxon>
        <taxon>Glossata</taxon>
        <taxon>Ditrysia</taxon>
        <taxon>Noctuoidea</taxon>
        <taxon>Noctuidae</taxon>
        <taxon>Noctuinae</taxon>
        <taxon>Hadenini</taxon>
        <taxon>Mythimna</taxon>
    </lineage>
</organism>
<evidence type="ECO:0000313" key="1">
    <source>
        <dbReference type="EMBL" id="KAJ8718475.1"/>
    </source>
</evidence>
<name>A0ACC2QKS2_9NEOP</name>
<accession>A0ACC2QKS2</accession>
<protein>
    <submittedName>
        <fullName evidence="1">Uncharacterized protein</fullName>
    </submittedName>
</protein>
<keyword evidence="2" id="KW-1185">Reference proteome</keyword>
<comment type="caution">
    <text evidence="1">The sequence shown here is derived from an EMBL/GenBank/DDBJ whole genome shotgun (WGS) entry which is preliminary data.</text>
</comment>
<sequence>MPIDYADAATQRFMIECHNKAQKQRTKWFLKHKDKLIQKTQCTEKFKHYTSEQIEKTRLGAGIPALSNQHENSAWHRRRCLLTGAADTAALRDSFMRSEESPIMKPVDTNETNMLYTEFSEGGGRKAYLNARQRKLPETKYYDCPTTNNMYGWALCDSSVKSGAPEYKRCASYSRDVIRISGVHPDPPHYNPPATLYETCRSSE</sequence>
<dbReference type="Proteomes" id="UP001231649">
    <property type="component" value="Chromosome 13"/>
</dbReference>
<dbReference type="EMBL" id="CM056789">
    <property type="protein sequence ID" value="KAJ8718475.1"/>
    <property type="molecule type" value="Genomic_DNA"/>
</dbReference>
<reference evidence="1" key="1">
    <citation type="submission" date="2023-03" db="EMBL/GenBank/DDBJ databases">
        <title>Chromosome-level genomes of two armyworms, Mythimna separata and Mythimna loreyi, provide insights into the biosynthesis and reception of sex pheromones.</title>
        <authorList>
            <person name="Zhao H."/>
        </authorList>
    </citation>
    <scope>NUCLEOTIDE SEQUENCE</scope>
    <source>
        <strain evidence="1">BeijingLab</strain>
    </source>
</reference>
<proteinExistence type="predicted"/>